<organism evidence="1 2">
    <name type="scientific">Scortum barcoo</name>
    <name type="common">barcoo grunter</name>
    <dbReference type="NCBI Taxonomy" id="214431"/>
    <lineage>
        <taxon>Eukaryota</taxon>
        <taxon>Metazoa</taxon>
        <taxon>Chordata</taxon>
        <taxon>Craniata</taxon>
        <taxon>Vertebrata</taxon>
        <taxon>Euteleostomi</taxon>
        <taxon>Actinopterygii</taxon>
        <taxon>Neopterygii</taxon>
        <taxon>Teleostei</taxon>
        <taxon>Neoteleostei</taxon>
        <taxon>Acanthomorphata</taxon>
        <taxon>Eupercaria</taxon>
        <taxon>Centrarchiformes</taxon>
        <taxon>Terapontoidei</taxon>
        <taxon>Terapontidae</taxon>
        <taxon>Scortum</taxon>
    </lineage>
</organism>
<dbReference type="Proteomes" id="UP000831701">
    <property type="component" value="Chromosome 21"/>
</dbReference>
<proteinExistence type="predicted"/>
<comment type="caution">
    <text evidence="1">The sequence shown here is derived from an EMBL/GenBank/DDBJ whole genome shotgun (WGS) entry which is preliminary data.</text>
</comment>
<evidence type="ECO:0000313" key="2">
    <source>
        <dbReference type="Proteomes" id="UP000831701"/>
    </source>
</evidence>
<accession>A0ACB8VJ04</accession>
<keyword evidence="2" id="KW-1185">Reference proteome</keyword>
<name>A0ACB8VJ04_9TELE</name>
<reference evidence="1" key="1">
    <citation type="submission" date="2022-04" db="EMBL/GenBank/DDBJ databases">
        <title>Jade perch genome.</title>
        <authorList>
            <person name="Chao B."/>
        </authorList>
    </citation>
    <scope>NUCLEOTIDE SEQUENCE</scope>
    <source>
        <strain evidence="1">CB-2022</strain>
    </source>
</reference>
<sequence length="311" mass="33609">MCRWLLWAPTDRFYLPPPSPSSTSSSSFTSCFEERPVLPPRSPVPPPSLTMRPSKHNLSASPGPGHPQARSSSSPSPWATRRTRLLRSRPETTLSSLSRAQALLLSPPTGTPAVLLPGGPAASSPPPSPHAPTLASGTPGSPPLLQFLLLLLPASNHVKFLAPRSSSASSYSSSSLLDPLVFREGRGLSLIDSSQSSAPAPLPDRPAFLERYGAANMAAVKPMVHQPGGVKPNSSYNNNNCRTAAPSMQQEQSITQVRERWSSCFVSARLRSRAECEELLQRCHWNLEESSTLMLDSYGPHRNIYQSSNID</sequence>
<gene>
    <name evidence="1" type="ORF">L3Q82_004675</name>
</gene>
<evidence type="ECO:0000313" key="1">
    <source>
        <dbReference type="EMBL" id="KAI3354877.1"/>
    </source>
</evidence>
<protein>
    <submittedName>
        <fullName evidence="1">Uncharacterized protein</fullName>
    </submittedName>
</protein>
<dbReference type="EMBL" id="CM041551">
    <property type="protein sequence ID" value="KAI3354877.1"/>
    <property type="molecule type" value="Genomic_DNA"/>
</dbReference>